<dbReference type="GO" id="GO:0016020">
    <property type="term" value="C:membrane"/>
    <property type="evidence" value="ECO:0007669"/>
    <property type="project" value="TreeGrafter"/>
</dbReference>
<keyword evidence="1" id="KW-0472">Membrane</keyword>
<gene>
    <name evidence="2" type="ORF">EFY87_16910</name>
</gene>
<dbReference type="Gene3D" id="1.20.120.1630">
    <property type="match status" value="1"/>
</dbReference>
<dbReference type="Proteomes" id="UP000271678">
    <property type="component" value="Unassembled WGS sequence"/>
</dbReference>
<name>A0A3M9M1R8_9MICO</name>
<feature type="transmembrane region" description="Helical" evidence="1">
    <location>
        <begin position="33"/>
        <end position="51"/>
    </location>
</feature>
<dbReference type="PROSITE" id="PS50244">
    <property type="entry name" value="S5A_REDUCTASE"/>
    <property type="match status" value="1"/>
</dbReference>
<comment type="caution">
    <text evidence="2">The sequence shown here is derived from an EMBL/GenBank/DDBJ whole genome shotgun (WGS) entry which is preliminary data.</text>
</comment>
<dbReference type="PANTHER" id="PTHR32251:SF17">
    <property type="entry name" value="STEROID 5-ALPHA REDUCTASE C-TERMINAL DOMAIN-CONTAINING PROTEIN"/>
    <property type="match status" value="1"/>
</dbReference>
<reference evidence="2 3" key="1">
    <citation type="submission" date="2018-11" db="EMBL/GenBank/DDBJ databases">
        <title>Draft genome of Simplicispira Flexivirga sp. BO-16.</title>
        <authorList>
            <person name="Im W.T."/>
        </authorList>
    </citation>
    <scope>NUCLEOTIDE SEQUENCE [LARGE SCALE GENOMIC DNA]</scope>
    <source>
        <strain evidence="2 3">BO-16</strain>
    </source>
</reference>
<evidence type="ECO:0000256" key="1">
    <source>
        <dbReference type="SAM" id="Phobius"/>
    </source>
</evidence>
<dbReference type="EMBL" id="RJJQ01000020">
    <property type="protein sequence ID" value="RNI19511.1"/>
    <property type="molecule type" value="Genomic_DNA"/>
</dbReference>
<dbReference type="RefSeq" id="WP_123272659.1">
    <property type="nucleotide sequence ID" value="NZ_RJJQ01000020.1"/>
</dbReference>
<dbReference type="PANTHER" id="PTHR32251">
    <property type="entry name" value="3-OXO-5-ALPHA-STEROID 4-DEHYDROGENASE"/>
    <property type="match status" value="1"/>
</dbReference>
<dbReference type="OrthoDB" id="9779233at2"/>
<dbReference type="Pfam" id="PF06966">
    <property type="entry name" value="DUF1295"/>
    <property type="match status" value="1"/>
</dbReference>
<feature type="transmembrane region" description="Helical" evidence="1">
    <location>
        <begin position="103"/>
        <end position="124"/>
    </location>
</feature>
<keyword evidence="1" id="KW-0812">Transmembrane</keyword>
<feature type="transmembrane region" description="Helical" evidence="1">
    <location>
        <begin position="205"/>
        <end position="225"/>
    </location>
</feature>
<accession>A0A3M9M1R8</accession>
<organism evidence="2 3">
    <name type="scientific">Flexivirga caeni</name>
    <dbReference type="NCBI Taxonomy" id="2294115"/>
    <lineage>
        <taxon>Bacteria</taxon>
        <taxon>Bacillati</taxon>
        <taxon>Actinomycetota</taxon>
        <taxon>Actinomycetes</taxon>
        <taxon>Micrococcales</taxon>
        <taxon>Dermacoccaceae</taxon>
        <taxon>Flexivirga</taxon>
    </lineage>
</organism>
<feature type="transmembrane region" description="Helical" evidence="1">
    <location>
        <begin position="63"/>
        <end position="83"/>
    </location>
</feature>
<dbReference type="InterPro" id="IPR010721">
    <property type="entry name" value="UstE-like"/>
</dbReference>
<evidence type="ECO:0000313" key="3">
    <source>
        <dbReference type="Proteomes" id="UP000271678"/>
    </source>
</evidence>
<proteinExistence type="predicted"/>
<feature type="transmembrane region" description="Helical" evidence="1">
    <location>
        <begin position="136"/>
        <end position="154"/>
    </location>
</feature>
<sequence>MTDLAEMALVSAVVLAALQGCAALWGRLAGRWMVADVVWGLGLAAVALLGLATGSGGGVRRWVLVLVVGVWGGRLASHVWGRLRTQDHDDPRYERMAAGRSRIATALRVFGMQGVIQWVVSLPIQVSAVSGDPHGLRWAVAIFGSLVAVGGIALETVADRQLERYKRQDPRPVVMDQGLWAWSRHPNYFGDACVWTGVYLVACSTWPGVLTIISPVVMTALLIWGSGVRLTERAMADRPGYAAYQARTSAFVPRPPRRG</sequence>
<dbReference type="AlphaFoldDB" id="A0A3M9M1R8"/>
<protein>
    <submittedName>
        <fullName evidence="2">DUF1295 domain-containing protein</fullName>
    </submittedName>
</protein>
<keyword evidence="3" id="KW-1185">Reference proteome</keyword>
<keyword evidence="1" id="KW-1133">Transmembrane helix</keyword>
<evidence type="ECO:0000313" key="2">
    <source>
        <dbReference type="EMBL" id="RNI19511.1"/>
    </source>
</evidence>